<gene>
    <name evidence="1" type="ORF">C8N43_3898</name>
</gene>
<dbReference type="InterPro" id="IPR037120">
    <property type="entry name" value="Haem_peroxidase_sf_animal"/>
</dbReference>
<comment type="caution">
    <text evidence="1">The sequence shown here is derived from an EMBL/GenBank/DDBJ whole genome shotgun (WGS) entry which is preliminary data.</text>
</comment>
<dbReference type="GO" id="GO:0020037">
    <property type="term" value="F:heme binding"/>
    <property type="evidence" value="ECO:0007669"/>
    <property type="project" value="InterPro"/>
</dbReference>
<dbReference type="OrthoDB" id="105077at2"/>
<organism evidence="1 2">
    <name type="scientific">Litoreibacter ponti</name>
    <dbReference type="NCBI Taxonomy" id="1510457"/>
    <lineage>
        <taxon>Bacteria</taxon>
        <taxon>Pseudomonadati</taxon>
        <taxon>Pseudomonadota</taxon>
        <taxon>Alphaproteobacteria</taxon>
        <taxon>Rhodobacterales</taxon>
        <taxon>Roseobacteraceae</taxon>
        <taxon>Litoreibacter</taxon>
    </lineage>
</organism>
<dbReference type="AlphaFoldDB" id="A0A2T6BCP6"/>
<protein>
    <submittedName>
        <fullName evidence="1">Uncharacterized protein</fullName>
    </submittedName>
</protein>
<evidence type="ECO:0000313" key="2">
    <source>
        <dbReference type="Proteomes" id="UP000243978"/>
    </source>
</evidence>
<name>A0A2T6BCP6_9RHOB</name>
<evidence type="ECO:0000313" key="1">
    <source>
        <dbReference type="EMBL" id="PTX53855.1"/>
    </source>
</evidence>
<dbReference type="SUPFAM" id="SSF48113">
    <property type="entry name" value="Heme-dependent peroxidases"/>
    <property type="match status" value="1"/>
</dbReference>
<dbReference type="Gene3D" id="1.10.640.10">
    <property type="entry name" value="Haem peroxidase domain superfamily, animal type"/>
    <property type="match status" value="1"/>
</dbReference>
<proteinExistence type="predicted"/>
<dbReference type="EMBL" id="QBKS01000003">
    <property type="protein sequence ID" value="PTX53855.1"/>
    <property type="molecule type" value="Genomic_DNA"/>
</dbReference>
<dbReference type="InterPro" id="IPR010255">
    <property type="entry name" value="Haem_peroxidase_sf"/>
</dbReference>
<sequence length="474" mass="53754">MRHGEVFSIWDSIPSDKDKPKDEKLSAEFEALNNTLTSEKWREHCLHKRETFSPIVTYLAQLMAHDVAFSVKFDIQSASPARVRQMRPSNLRTNPLSLDTIYGEGLHLDPQFYVPLDFLGRKPSAEFALNSYDHPEWEQTVTLPAFSLNFQRWGKRNKIPLEHLVPRLADPRNADQPILMQITAEFMSYHNRWVKALRSSNPKRYSAPEVAFQAARALTVLTYHNILLHELGDQVCCRDGTRSIGRPPVGKDTFQGVFRAFHCLALDRYHLQDGAKSETLLRMLAWDTCKPRLKLGKNTASLADAIRASLESWSVDWAIRWDVFLDPDVNKTAFTPSFSAGFGDKPIFEKDRAAAEEHEVSTLGKYRHLSPCVEKLLEDIQNHGSNHKLKPKNLPLHLAFLAEGYCEQESGTLGPTASAAVRQFLDTNIRVVRDKYLGILDQLRLVKLADGLPKNFADMRKSKPKLPSTKGALA</sequence>
<keyword evidence="2" id="KW-1185">Reference proteome</keyword>
<dbReference type="RefSeq" id="WP_107847562.1">
    <property type="nucleotide sequence ID" value="NZ_QBKS01000003.1"/>
</dbReference>
<accession>A0A2T6BCP6</accession>
<dbReference type="GO" id="GO:0006979">
    <property type="term" value="P:response to oxidative stress"/>
    <property type="evidence" value="ECO:0007669"/>
    <property type="project" value="InterPro"/>
</dbReference>
<reference evidence="1 2" key="1">
    <citation type="submission" date="2018-04" db="EMBL/GenBank/DDBJ databases">
        <title>Genomic Encyclopedia of Archaeal and Bacterial Type Strains, Phase II (KMG-II): from individual species to whole genera.</title>
        <authorList>
            <person name="Goeker M."/>
        </authorList>
    </citation>
    <scope>NUCLEOTIDE SEQUENCE [LARGE SCALE GENOMIC DNA]</scope>
    <source>
        <strain evidence="1 2">DSM 100977</strain>
    </source>
</reference>
<dbReference type="GO" id="GO:0004601">
    <property type="term" value="F:peroxidase activity"/>
    <property type="evidence" value="ECO:0007669"/>
    <property type="project" value="InterPro"/>
</dbReference>
<dbReference type="Proteomes" id="UP000243978">
    <property type="component" value="Unassembled WGS sequence"/>
</dbReference>